<proteinExistence type="inferred from homology"/>
<keyword evidence="2" id="KW-0813">Transport</keyword>
<dbReference type="Pfam" id="PF00005">
    <property type="entry name" value="ABC_tran"/>
    <property type="match status" value="1"/>
</dbReference>
<evidence type="ECO:0000313" key="6">
    <source>
        <dbReference type="EMBL" id="PZQ50747.1"/>
    </source>
</evidence>
<dbReference type="InterPro" id="IPR027417">
    <property type="entry name" value="P-loop_NTPase"/>
</dbReference>
<accession>A0A2W5Q0J1</accession>
<reference evidence="6 7" key="1">
    <citation type="submission" date="2017-08" db="EMBL/GenBank/DDBJ databases">
        <title>Infants hospitalized years apart are colonized by the same room-sourced microbial strains.</title>
        <authorList>
            <person name="Brooks B."/>
            <person name="Olm M.R."/>
            <person name="Firek B.A."/>
            <person name="Baker R."/>
            <person name="Thomas B.C."/>
            <person name="Morowitz M.J."/>
            <person name="Banfield J.F."/>
        </authorList>
    </citation>
    <scope>NUCLEOTIDE SEQUENCE [LARGE SCALE GENOMIC DNA]</scope>
    <source>
        <strain evidence="6">S2_005_002_R2_34</strain>
    </source>
</reference>
<dbReference type="PANTHER" id="PTHR42788:SF19">
    <property type="entry name" value="ALIPHATIC SULFONATES IMPORT ATP-BINDING PROTEIN SSUB 2"/>
    <property type="match status" value="1"/>
</dbReference>
<dbReference type="Proteomes" id="UP000249185">
    <property type="component" value="Unassembled WGS sequence"/>
</dbReference>
<dbReference type="SUPFAM" id="SSF52540">
    <property type="entry name" value="P-loop containing nucleoside triphosphate hydrolases"/>
    <property type="match status" value="1"/>
</dbReference>
<dbReference type="InterPro" id="IPR003593">
    <property type="entry name" value="AAA+_ATPase"/>
</dbReference>
<organism evidence="6 7">
    <name type="scientific">Rhodovulum sulfidophilum</name>
    <name type="common">Rhodobacter sulfidophilus</name>
    <dbReference type="NCBI Taxonomy" id="35806"/>
    <lineage>
        <taxon>Bacteria</taxon>
        <taxon>Pseudomonadati</taxon>
        <taxon>Pseudomonadota</taxon>
        <taxon>Alphaproteobacteria</taxon>
        <taxon>Rhodobacterales</taxon>
        <taxon>Paracoccaceae</taxon>
        <taxon>Rhodovulum</taxon>
    </lineage>
</organism>
<keyword evidence="3" id="KW-0547">Nucleotide-binding</keyword>
<dbReference type="GO" id="GO:0016887">
    <property type="term" value="F:ATP hydrolysis activity"/>
    <property type="evidence" value="ECO:0007669"/>
    <property type="project" value="InterPro"/>
</dbReference>
<dbReference type="SMART" id="SM00382">
    <property type="entry name" value="AAA"/>
    <property type="match status" value="1"/>
</dbReference>
<evidence type="ECO:0000256" key="4">
    <source>
        <dbReference type="ARBA" id="ARBA00022840"/>
    </source>
</evidence>
<keyword evidence="4" id="KW-0067">ATP-binding</keyword>
<dbReference type="Gene3D" id="3.40.50.300">
    <property type="entry name" value="P-loop containing nucleotide triphosphate hydrolases"/>
    <property type="match status" value="1"/>
</dbReference>
<sequence length="235" mass="24875">MSAGPLVLEGAARIGGAALFPPLRLELRPGEWTTLLGPSGVGKSTVLRLIAGLPSAAVLEGRVTGRRPVALMAQDPGLLPWLDVTGNVTLGARLRGVRPDPARAARIIARAGLAEHAGKRPAALSGGQRQRVALARTLMEDRPLVLLDEPFSALDARLRAEMQELAAELLRGRMVLMVTHDPAEAARLSDRILLLTEKGLTEVAPPDTPAPRRPGEPRVLACQGVLLDLLMARAA</sequence>
<dbReference type="InterPro" id="IPR017871">
    <property type="entry name" value="ABC_transporter-like_CS"/>
</dbReference>
<evidence type="ECO:0000313" key="7">
    <source>
        <dbReference type="Proteomes" id="UP000249185"/>
    </source>
</evidence>
<protein>
    <recommendedName>
        <fullName evidence="5">ABC transporter domain-containing protein</fullName>
    </recommendedName>
</protein>
<dbReference type="PROSITE" id="PS00211">
    <property type="entry name" value="ABC_TRANSPORTER_1"/>
    <property type="match status" value="1"/>
</dbReference>
<evidence type="ECO:0000256" key="3">
    <source>
        <dbReference type="ARBA" id="ARBA00022741"/>
    </source>
</evidence>
<dbReference type="EMBL" id="QFPW01000003">
    <property type="protein sequence ID" value="PZQ50747.1"/>
    <property type="molecule type" value="Genomic_DNA"/>
</dbReference>
<evidence type="ECO:0000256" key="1">
    <source>
        <dbReference type="ARBA" id="ARBA00005417"/>
    </source>
</evidence>
<dbReference type="PROSITE" id="PS50893">
    <property type="entry name" value="ABC_TRANSPORTER_2"/>
    <property type="match status" value="1"/>
</dbReference>
<name>A0A2W5Q0J1_RHOSU</name>
<dbReference type="GO" id="GO:0005524">
    <property type="term" value="F:ATP binding"/>
    <property type="evidence" value="ECO:0007669"/>
    <property type="project" value="UniProtKB-KW"/>
</dbReference>
<comment type="caution">
    <text evidence="6">The sequence shown here is derived from an EMBL/GenBank/DDBJ whole genome shotgun (WGS) entry which is preliminary data.</text>
</comment>
<dbReference type="InterPro" id="IPR050166">
    <property type="entry name" value="ABC_transporter_ATP-bind"/>
</dbReference>
<gene>
    <name evidence="6" type="ORF">DI556_06415</name>
</gene>
<dbReference type="InterPro" id="IPR003439">
    <property type="entry name" value="ABC_transporter-like_ATP-bd"/>
</dbReference>
<feature type="domain" description="ABC transporter" evidence="5">
    <location>
        <begin position="1"/>
        <end position="222"/>
    </location>
</feature>
<evidence type="ECO:0000256" key="2">
    <source>
        <dbReference type="ARBA" id="ARBA00022448"/>
    </source>
</evidence>
<dbReference type="PANTHER" id="PTHR42788">
    <property type="entry name" value="TAURINE IMPORT ATP-BINDING PROTEIN-RELATED"/>
    <property type="match status" value="1"/>
</dbReference>
<evidence type="ECO:0000259" key="5">
    <source>
        <dbReference type="PROSITE" id="PS50893"/>
    </source>
</evidence>
<comment type="similarity">
    <text evidence="1">Belongs to the ABC transporter superfamily.</text>
</comment>
<dbReference type="AlphaFoldDB" id="A0A2W5Q0J1"/>